<evidence type="ECO:0000259" key="2">
    <source>
        <dbReference type="Pfam" id="PF13456"/>
    </source>
</evidence>
<evidence type="ECO:0000313" key="3">
    <source>
        <dbReference type="EMBL" id="KAF7824601.1"/>
    </source>
</evidence>
<dbReference type="SUPFAM" id="SSF53098">
    <property type="entry name" value="Ribonuclease H-like"/>
    <property type="match status" value="1"/>
</dbReference>
<dbReference type="PANTHER" id="PTHR47723:SF19">
    <property type="entry name" value="POLYNUCLEOTIDYL TRANSFERASE, RIBONUCLEASE H-LIKE SUPERFAMILY PROTEIN"/>
    <property type="match status" value="1"/>
</dbReference>
<feature type="compositionally biased region" description="Basic residues" evidence="1">
    <location>
        <begin position="1"/>
        <end position="11"/>
    </location>
</feature>
<dbReference type="GO" id="GO:0003676">
    <property type="term" value="F:nucleic acid binding"/>
    <property type="evidence" value="ECO:0007669"/>
    <property type="project" value="InterPro"/>
</dbReference>
<comment type="caution">
    <text evidence="3">The sequence shown here is derived from an EMBL/GenBank/DDBJ whole genome shotgun (WGS) entry which is preliminary data.</text>
</comment>
<evidence type="ECO:0000313" key="4">
    <source>
        <dbReference type="Proteomes" id="UP000634136"/>
    </source>
</evidence>
<dbReference type="InterPro" id="IPR012337">
    <property type="entry name" value="RNaseH-like_sf"/>
</dbReference>
<dbReference type="EMBL" id="JAAIUW010000007">
    <property type="protein sequence ID" value="KAF7824601.1"/>
    <property type="molecule type" value="Genomic_DNA"/>
</dbReference>
<keyword evidence="4" id="KW-1185">Reference proteome</keyword>
<organism evidence="3 4">
    <name type="scientific">Senna tora</name>
    <dbReference type="NCBI Taxonomy" id="362788"/>
    <lineage>
        <taxon>Eukaryota</taxon>
        <taxon>Viridiplantae</taxon>
        <taxon>Streptophyta</taxon>
        <taxon>Embryophyta</taxon>
        <taxon>Tracheophyta</taxon>
        <taxon>Spermatophyta</taxon>
        <taxon>Magnoliopsida</taxon>
        <taxon>eudicotyledons</taxon>
        <taxon>Gunneridae</taxon>
        <taxon>Pentapetalae</taxon>
        <taxon>rosids</taxon>
        <taxon>fabids</taxon>
        <taxon>Fabales</taxon>
        <taxon>Fabaceae</taxon>
        <taxon>Caesalpinioideae</taxon>
        <taxon>Cassia clade</taxon>
        <taxon>Senna</taxon>
    </lineage>
</organism>
<feature type="domain" description="RNase H type-1" evidence="2">
    <location>
        <begin position="31"/>
        <end position="151"/>
    </location>
</feature>
<proteinExistence type="predicted"/>
<reference evidence="3" key="1">
    <citation type="submission" date="2020-09" db="EMBL/GenBank/DDBJ databases">
        <title>Genome-Enabled Discovery of Anthraquinone Biosynthesis in Senna tora.</title>
        <authorList>
            <person name="Kang S.-H."/>
            <person name="Pandey R.P."/>
            <person name="Lee C.-M."/>
            <person name="Sim J.-S."/>
            <person name="Jeong J.-T."/>
            <person name="Choi B.-S."/>
            <person name="Jung M."/>
            <person name="Ginzburg D."/>
            <person name="Zhao K."/>
            <person name="Won S.Y."/>
            <person name="Oh T.-J."/>
            <person name="Yu Y."/>
            <person name="Kim N.-H."/>
            <person name="Lee O.R."/>
            <person name="Lee T.-H."/>
            <person name="Bashyal P."/>
            <person name="Kim T.-S."/>
            <person name="Lee W.-H."/>
            <person name="Kawkins C."/>
            <person name="Kim C.-K."/>
            <person name="Kim J.S."/>
            <person name="Ahn B.O."/>
            <person name="Rhee S.Y."/>
            <person name="Sohng J.K."/>
        </authorList>
    </citation>
    <scope>NUCLEOTIDE SEQUENCE</scope>
    <source>
        <tissue evidence="3">Leaf</tissue>
    </source>
</reference>
<accession>A0A834WME6</accession>
<dbReference type="PANTHER" id="PTHR47723">
    <property type="entry name" value="OS05G0353850 PROTEIN"/>
    <property type="match status" value="1"/>
</dbReference>
<protein>
    <submittedName>
        <fullName evidence="3">Putative ribonuclease H-like domain-containing protein</fullName>
    </submittedName>
</protein>
<sequence length="179" mass="20076">MALIIKQKRSQRPNDSNTVWRPPEANMFKVNVDGSCWENDMSIRCGGVIRDAEKKWVMGFAKNLGKGNVLLADLWGIRMGLQIAWNNGLSTITIESDSLAAIKMIKGNTYESHPLYAITEDIKRMLISNGSVNLVHISRNANKVADTMAKQGHLLPFGDFLYEEPPIFSSIVYQEDCMV</sequence>
<dbReference type="InterPro" id="IPR053151">
    <property type="entry name" value="RNase_H-like"/>
</dbReference>
<dbReference type="Proteomes" id="UP000634136">
    <property type="component" value="Unassembled WGS sequence"/>
</dbReference>
<dbReference type="Pfam" id="PF13456">
    <property type="entry name" value="RVT_3"/>
    <property type="match status" value="1"/>
</dbReference>
<dbReference type="GO" id="GO:0004523">
    <property type="term" value="F:RNA-DNA hybrid ribonuclease activity"/>
    <property type="evidence" value="ECO:0007669"/>
    <property type="project" value="InterPro"/>
</dbReference>
<evidence type="ECO:0000256" key="1">
    <source>
        <dbReference type="SAM" id="MobiDB-lite"/>
    </source>
</evidence>
<dbReference type="Gene3D" id="3.30.420.10">
    <property type="entry name" value="Ribonuclease H-like superfamily/Ribonuclease H"/>
    <property type="match status" value="1"/>
</dbReference>
<dbReference type="OrthoDB" id="1435729at2759"/>
<gene>
    <name evidence="3" type="ORF">G2W53_022745</name>
</gene>
<dbReference type="InterPro" id="IPR036397">
    <property type="entry name" value="RNaseH_sf"/>
</dbReference>
<dbReference type="CDD" id="cd06222">
    <property type="entry name" value="RNase_H_like"/>
    <property type="match status" value="1"/>
</dbReference>
<dbReference type="AlphaFoldDB" id="A0A834WME6"/>
<name>A0A834WME6_9FABA</name>
<feature type="region of interest" description="Disordered" evidence="1">
    <location>
        <begin position="1"/>
        <end position="20"/>
    </location>
</feature>
<dbReference type="InterPro" id="IPR044730">
    <property type="entry name" value="RNase_H-like_dom_plant"/>
</dbReference>
<dbReference type="InterPro" id="IPR002156">
    <property type="entry name" value="RNaseH_domain"/>
</dbReference>